<dbReference type="Pfam" id="PF13115">
    <property type="entry name" value="YtkA"/>
    <property type="match status" value="1"/>
</dbReference>
<evidence type="ECO:0000313" key="3">
    <source>
        <dbReference type="Proteomes" id="UP000426246"/>
    </source>
</evidence>
<accession>A0A6B8RPU2</accession>
<organism evidence="2 3">
    <name type="scientific">Paenibacillus psychroresistens</name>
    <dbReference type="NCBI Taxonomy" id="1778678"/>
    <lineage>
        <taxon>Bacteria</taxon>
        <taxon>Bacillati</taxon>
        <taxon>Bacillota</taxon>
        <taxon>Bacilli</taxon>
        <taxon>Bacillales</taxon>
        <taxon>Paenibacillaceae</taxon>
        <taxon>Paenibacillus</taxon>
    </lineage>
</organism>
<dbReference type="OrthoDB" id="2613301at2"/>
<gene>
    <name evidence="2" type="ORF">EHS13_23875</name>
</gene>
<dbReference type="PROSITE" id="PS51257">
    <property type="entry name" value="PROKAR_LIPOPROTEIN"/>
    <property type="match status" value="1"/>
</dbReference>
<dbReference type="EMBL" id="CP034235">
    <property type="protein sequence ID" value="QGQ97712.1"/>
    <property type="molecule type" value="Genomic_DNA"/>
</dbReference>
<sequence>MNNILQRMMSLGVILIFGVLLSGCAMKIAEIDESGLPTHLTVEVHLPKHLDLNSKNDFSVEVFKNNRPLEHAEQAEFIFWPEGNREAAIVVKATESSPGVYSVSHSITKEGIYLVQSRISVQNERVLPIKRFAVGSKAVEQLIQMENEKENNDPSQNEHH</sequence>
<dbReference type="KEGG" id="ppsc:EHS13_23875"/>
<dbReference type="Proteomes" id="UP000426246">
    <property type="component" value="Chromosome"/>
</dbReference>
<evidence type="ECO:0000259" key="1">
    <source>
        <dbReference type="Pfam" id="PF13115"/>
    </source>
</evidence>
<feature type="domain" description="YtkA-like" evidence="1">
    <location>
        <begin position="38"/>
        <end position="116"/>
    </location>
</feature>
<dbReference type="InterPro" id="IPR032693">
    <property type="entry name" value="YtkA-like_dom"/>
</dbReference>
<dbReference type="AlphaFoldDB" id="A0A6B8RPU2"/>
<keyword evidence="3" id="KW-1185">Reference proteome</keyword>
<evidence type="ECO:0000313" key="2">
    <source>
        <dbReference type="EMBL" id="QGQ97712.1"/>
    </source>
</evidence>
<name>A0A6B8RPU2_9BACL</name>
<proteinExistence type="predicted"/>
<reference evidence="3" key="1">
    <citation type="submission" date="2018-11" db="EMBL/GenBank/DDBJ databases">
        <title>Complete genome sequence of Paenibacillus sp. ML311-T8.</title>
        <authorList>
            <person name="Nam Y.-D."/>
            <person name="Kang J."/>
            <person name="Chung W.-H."/>
            <person name="Park Y.S."/>
        </authorList>
    </citation>
    <scope>NUCLEOTIDE SEQUENCE [LARGE SCALE GENOMIC DNA]</scope>
    <source>
        <strain evidence="3">ML311-T8</strain>
    </source>
</reference>
<dbReference type="RefSeq" id="WP_155702813.1">
    <property type="nucleotide sequence ID" value="NZ_CP034235.1"/>
</dbReference>
<protein>
    <recommendedName>
        <fullName evidence="1">YtkA-like domain-containing protein</fullName>
    </recommendedName>
</protein>